<gene>
    <name evidence="3" type="ORF">Ptr86124_011590</name>
    <name evidence="2" type="ORF">PtrM4_075820</name>
</gene>
<name>A0A2W1DFG5_9PLEO</name>
<reference evidence="3" key="2">
    <citation type="submission" date="2021-05" db="EMBL/GenBank/DDBJ databases">
        <authorList>
            <person name="Moolhuijzen P.M."/>
            <person name="Moffat C.S."/>
        </authorList>
    </citation>
    <scope>NUCLEOTIDE SEQUENCE</scope>
    <source>
        <strain evidence="3">86-124</strain>
    </source>
</reference>
<accession>A0A2W1DFG5</accession>
<protein>
    <submittedName>
        <fullName evidence="3">Uncharacterized protein</fullName>
    </submittedName>
</protein>
<proteinExistence type="predicted"/>
<evidence type="ECO:0000313" key="2">
    <source>
        <dbReference type="EMBL" id="KAF7572677.1"/>
    </source>
</evidence>
<dbReference type="EMBL" id="NQIK02000003">
    <property type="protein sequence ID" value="KAF7572677.1"/>
    <property type="molecule type" value="Genomic_DNA"/>
</dbReference>
<sequence>MSGDHGTNLGIASQDTEGNFQTNSDMDMDMEMITRDDALISHDDIMRVSAAMLAERKAQSVTSHIHNPDPAISSSAKEVLNGKDSVIERQEALISRLIE</sequence>
<evidence type="ECO:0000313" key="4">
    <source>
        <dbReference type="Proteomes" id="UP000249757"/>
    </source>
</evidence>
<comment type="caution">
    <text evidence="3">The sequence shown here is derived from an EMBL/GenBank/DDBJ whole genome shotgun (WGS) entry which is preliminary data.</text>
</comment>
<feature type="region of interest" description="Disordered" evidence="1">
    <location>
        <begin position="1"/>
        <end position="24"/>
    </location>
</feature>
<feature type="compositionally biased region" description="Polar residues" evidence="1">
    <location>
        <begin position="10"/>
        <end position="24"/>
    </location>
</feature>
<dbReference type="Proteomes" id="UP000245464">
    <property type="component" value="Chromosome 3"/>
</dbReference>
<reference evidence="3" key="3">
    <citation type="journal article" date="2022" name="bioRxiv">
        <title>A global pangenome for the wheat fungal pathogen Pyrenophora tritici-repentis and prediction of effector protein structural homology.</title>
        <authorList>
            <person name="Moolhuijzen P."/>
            <person name="See P.T."/>
            <person name="Shi G."/>
            <person name="Powell H.R."/>
            <person name="Cockram J."/>
            <person name="Jorgensen L.N."/>
            <person name="Benslimane H."/>
            <person name="Strelkov S.E."/>
            <person name="Turner J."/>
            <person name="Liu Z."/>
            <person name="Moffat C.S."/>
        </authorList>
    </citation>
    <scope>NUCLEOTIDE SEQUENCE</scope>
    <source>
        <strain evidence="3">86-124</strain>
    </source>
</reference>
<dbReference type="Proteomes" id="UP000249757">
    <property type="component" value="Unassembled WGS sequence"/>
</dbReference>
<dbReference type="EMBL" id="NRDI02000020">
    <property type="protein sequence ID" value="KAI1509510.1"/>
    <property type="molecule type" value="Genomic_DNA"/>
</dbReference>
<reference evidence="4" key="4">
    <citation type="journal article" date="2022" name="Microb. Genom.">
        <title>A global pangenome for the wheat fungal pathogen Pyrenophora tritici-repentis and prediction of effector protein structural homology.</title>
        <authorList>
            <person name="Moolhuijzen P.M."/>
            <person name="See P.T."/>
            <person name="Shi G."/>
            <person name="Powell H.R."/>
            <person name="Cockram J."/>
            <person name="Jorgensen L.N."/>
            <person name="Benslimane H."/>
            <person name="Strelkov S.E."/>
            <person name="Turner J."/>
            <person name="Liu Z."/>
            <person name="Moffat C.S."/>
        </authorList>
    </citation>
    <scope>NUCLEOTIDE SEQUENCE [LARGE SCALE GENOMIC DNA]</scope>
</reference>
<dbReference type="AlphaFoldDB" id="A0A2W1DFG5"/>
<reference evidence="2" key="1">
    <citation type="journal article" date="2018" name="BMC Genomics">
        <title>Comparative genomics of the wheat fungal pathogen Pyrenophora tritici-repentis reveals chromosomal variations and genome plasticity.</title>
        <authorList>
            <person name="Moolhuijzen P."/>
            <person name="See P.T."/>
            <person name="Hane J.K."/>
            <person name="Shi G."/>
            <person name="Liu Z."/>
            <person name="Oliver R.P."/>
            <person name="Moffat C.S."/>
        </authorList>
    </citation>
    <scope>NUCLEOTIDE SEQUENCE [LARGE SCALE GENOMIC DNA]</scope>
    <source>
        <strain evidence="2">M4</strain>
    </source>
</reference>
<evidence type="ECO:0000313" key="3">
    <source>
        <dbReference type="EMBL" id="KAI1509510.1"/>
    </source>
</evidence>
<keyword evidence="4" id="KW-1185">Reference proteome</keyword>
<organism evidence="3 4">
    <name type="scientific">Pyrenophora tritici-repentis</name>
    <dbReference type="NCBI Taxonomy" id="45151"/>
    <lineage>
        <taxon>Eukaryota</taxon>
        <taxon>Fungi</taxon>
        <taxon>Dikarya</taxon>
        <taxon>Ascomycota</taxon>
        <taxon>Pezizomycotina</taxon>
        <taxon>Dothideomycetes</taxon>
        <taxon>Pleosporomycetidae</taxon>
        <taxon>Pleosporales</taxon>
        <taxon>Pleosporineae</taxon>
        <taxon>Pleosporaceae</taxon>
        <taxon>Pyrenophora</taxon>
    </lineage>
</organism>
<evidence type="ECO:0000256" key="1">
    <source>
        <dbReference type="SAM" id="MobiDB-lite"/>
    </source>
</evidence>